<dbReference type="EMBL" id="WOWK01000183">
    <property type="protein sequence ID" value="KAF0315858.1"/>
    <property type="molecule type" value="Genomic_DNA"/>
</dbReference>
<keyword evidence="3" id="KW-0408">Iron</keyword>
<feature type="domain" description="Cytochrome b5 heme-binding" evidence="6">
    <location>
        <begin position="848"/>
        <end position="931"/>
    </location>
</feature>
<sequence length="1225" mass="136932">MDDTELPFTIPTHPPLSPTTTSFLSTPIPLPCPPPPALDTLFHAEHGQLFNLSGLRTSESLILQDLDPYSPSPSPADGFIHINEAKWHGIFHRSKWASTACQIANRPLHIDDDTAWNRIAPAIELADRMLQQALSHHWLLAMLSAAGREAVRGVSATVDGRRYANATIYRAVPGPVTHEARVEALRVLDEIAESVFWGFHRGDEAPGLLGKTDTIVSEGRGYHWCTVDVKLVERMCEGTEGERRVAGVEVAVIMLHELMHAISRHILTSIKAENPAHNCPSFELFFNNERWAEAGYSFETAFLGTVLRNTWPSPRSRRKAYHALLSPRPETPAAGQFQYYGGWAPSDPFVEERAGVPGRVLWEMTREDFWGRRVRKFGAEGMRVQTGGVSVARAEYSKARGYTVRRARVLDDAGFGGRIRERRGRLKMLRPWYADEYAKWSETPFAEFQMRSWLPGVKGIGRSVKCEAGVVAAAKKMVSPFGVDEQVCGTKIEGERSGRGFWGAVGFLAMAAVPVRRGVYSWEDESVPAYPEVLVHGSRFAAPRGFLEEVVRRGKGKKERERRKVIGRTGGRSQDREMCFDNARVAFLRWKWGGVVSGELVREFEAAMRDVRARMDQFPLDDVWLDFGFRMPEYSGEMFFPIGYEDERVDEEDADLPSWAIARSGIAGEEVTGTIIKYYSPGEIGDLQSLGPGQKVVLWQDEDDTEIQVYDVSEMFPDGWDSDARDNFTVPSQQGRMLSPNLKADILSQVLSQQPLGQAMLWRQAENLRINDGNEGRPNWIALGAEVFDITNLHLPPDVHALHHILSRTRNPVEAIDAGFHPDLILAALLPYKIGWLRDEVSGPRRRDRVFTANEVKWFAARETGMYVVINGGVYDFTGYCDMHPGGASFISQLAGRDATEAWTQAHGHGASVSGVDVHAALEELRIGRVVPEKPPTQPLSSSQIRIRDCVFGRQNIKPEQTQALNDLGPYWGTDCTSHLEAQNPHWVLTKLYDTRDFIVAKIAPNPEDFPMTQQTLREFDGKETDLGFREAYVSDGTSIYNMTSFIRYTSPSPLTASLLTRAGTALTLSPKDTELRNWLQTSCRHRIIAYHDHREPNPGTSNPRWKTDVQRVPRAPAPGHFPKVIKAARVEMNWARALQGDAASPGPKSDVRPTQANTRTRGRRDKRGGRGGAGRAGGKDKVGEALLPLLNQKDGDVAMEDVQTDGWTVVGKKKRSARRTRKRV</sequence>
<dbReference type="SUPFAM" id="SSF55856">
    <property type="entry name" value="Cytochrome b5-like heme/steroid binding domain"/>
    <property type="match status" value="1"/>
</dbReference>
<keyword evidence="1" id="KW-0349">Heme</keyword>
<dbReference type="SMART" id="SM01117">
    <property type="entry name" value="Cyt-b5"/>
    <property type="match status" value="2"/>
</dbReference>
<comment type="caution">
    <text evidence="7">The sequence shown here is derived from an EMBL/GenBank/DDBJ whole genome shotgun (WGS) entry which is preliminary data.</text>
</comment>
<evidence type="ECO:0000313" key="7">
    <source>
        <dbReference type="EMBL" id="KAF0315858.1"/>
    </source>
</evidence>
<reference evidence="7 8" key="1">
    <citation type="submission" date="2019-12" db="EMBL/GenBank/DDBJ databases">
        <title>A genome sequence resource for the geographically widespread anthracnose pathogen Colletotrichum asianum.</title>
        <authorList>
            <person name="Meng Y."/>
        </authorList>
    </citation>
    <scope>NUCLEOTIDE SEQUENCE [LARGE SCALE GENOMIC DNA]</scope>
    <source>
        <strain evidence="7 8">ICMP 18580</strain>
    </source>
</reference>
<protein>
    <recommendedName>
        <fullName evidence="6">Cytochrome b5 heme-binding domain-containing protein</fullName>
    </recommendedName>
</protein>
<dbReference type="PROSITE" id="PS50255">
    <property type="entry name" value="CYTOCHROME_B5_2"/>
    <property type="match status" value="1"/>
</dbReference>
<evidence type="ECO:0000313" key="8">
    <source>
        <dbReference type="Proteomes" id="UP000434172"/>
    </source>
</evidence>
<evidence type="ECO:0000256" key="5">
    <source>
        <dbReference type="SAM" id="MobiDB-lite"/>
    </source>
</evidence>
<dbReference type="AlphaFoldDB" id="A0A8H3W058"/>
<dbReference type="Gene3D" id="3.10.120.10">
    <property type="entry name" value="Cytochrome b5-like heme/steroid binding domain"/>
    <property type="match status" value="1"/>
</dbReference>
<dbReference type="InterPro" id="IPR050668">
    <property type="entry name" value="Cytochrome_b5"/>
</dbReference>
<dbReference type="GO" id="GO:0046872">
    <property type="term" value="F:metal ion binding"/>
    <property type="evidence" value="ECO:0007669"/>
    <property type="project" value="UniProtKB-KW"/>
</dbReference>
<dbReference type="InterPro" id="IPR036400">
    <property type="entry name" value="Cyt_B5-like_heme/steroid_sf"/>
</dbReference>
<evidence type="ECO:0000256" key="2">
    <source>
        <dbReference type="ARBA" id="ARBA00022723"/>
    </source>
</evidence>
<dbReference type="GO" id="GO:0016020">
    <property type="term" value="C:membrane"/>
    <property type="evidence" value="ECO:0007669"/>
    <property type="project" value="TreeGrafter"/>
</dbReference>
<proteinExistence type="inferred from homology"/>
<dbReference type="PANTHER" id="PTHR19359">
    <property type="entry name" value="CYTOCHROME B5"/>
    <property type="match status" value="1"/>
</dbReference>
<dbReference type="GO" id="GO:0020037">
    <property type="term" value="F:heme binding"/>
    <property type="evidence" value="ECO:0007669"/>
    <property type="project" value="TreeGrafter"/>
</dbReference>
<organism evidence="7 8">
    <name type="scientific">Colletotrichum asianum</name>
    <dbReference type="NCBI Taxonomy" id="702518"/>
    <lineage>
        <taxon>Eukaryota</taxon>
        <taxon>Fungi</taxon>
        <taxon>Dikarya</taxon>
        <taxon>Ascomycota</taxon>
        <taxon>Pezizomycotina</taxon>
        <taxon>Sordariomycetes</taxon>
        <taxon>Hypocreomycetidae</taxon>
        <taxon>Glomerellales</taxon>
        <taxon>Glomerellaceae</taxon>
        <taxon>Colletotrichum</taxon>
        <taxon>Colletotrichum gloeosporioides species complex</taxon>
    </lineage>
</organism>
<keyword evidence="2" id="KW-0479">Metal-binding</keyword>
<comment type="similarity">
    <text evidence="4">Belongs to the cytochrome b5 family.</text>
</comment>
<evidence type="ECO:0000256" key="3">
    <source>
        <dbReference type="ARBA" id="ARBA00023004"/>
    </source>
</evidence>
<dbReference type="InterPro" id="IPR001199">
    <property type="entry name" value="Cyt_B5-like_heme/steroid-bd"/>
</dbReference>
<dbReference type="Proteomes" id="UP000434172">
    <property type="component" value="Unassembled WGS sequence"/>
</dbReference>
<evidence type="ECO:0000259" key="6">
    <source>
        <dbReference type="PROSITE" id="PS50255"/>
    </source>
</evidence>
<dbReference type="OrthoDB" id="10254945at2759"/>
<gene>
    <name evidence="7" type="ORF">GQ607_016927</name>
</gene>
<evidence type="ECO:0000256" key="4">
    <source>
        <dbReference type="ARBA" id="ARBA00038168"/>
    </source>
</evidence>
<dbReference type="Pfam" id="PF00173">
    <property type="entry name" value="Cyt-b5"/>
    <property type="match status" value="1"/>
</dbReference>
<evidence type="ECO:0000256" key="1">
    <source>
        <dbReference type="ARBA" id="ARBA00022617"/>
    </source>
</evidence>
<accession>A0A8H3W058</accession>
<feature type="region of interest" description="Disordered" evidence="5">
    <location>
        <begin position="1140"/>
        <end position="1188"/>
    </location>
</feature>
<feature type="compositionally biased region" description="Basic residues" evidence="5">
    <location>
        <begin position="1161"/>
        <end position="1170"/>
    </location>
</feature>
<name>A0A8H3W058_9PEZI</name>
<dbReference type="PANTHER" id="PTHR19359:SF14">
    <property type="entry name" value="CYTOCHROME B5 A"/>
    <property type="match status" value="1"/>
</dbReference>
<keyword evidence="8" id="KW-1185">Reference proteome</keyword>